<dbReference type="EMBL" id="LUEZ02000009">
    <property type="protein sequence ID" value="RDB29936.1"/>
    <property type="molecule type" value="Genomic_DNA"/>
</dbReference>
<dbReference type="InterPro" id="IPR050675">
    <property type="entry name" value="OAF3"/>
</dbReference>
<feature type="compositionally biased region" description="Low complexity" evidence="5">
    <location>
        <begin position="409"/>
        <end position="420"/>
    </location>
</feature>
<proteinExistence type="predicted"/>
<gene>
    <name evidence="7" type="ORF">Hypma_013795</name>
</gene>
<feature type="compositionally biased region" description="Low complexity" evidence="5">
    <location>
        <begin position="335"/>
        <end position="346"/>
    </location>
</feature>
<keyword evidence="2" id="KW-0238">DNA-binding</keyword>
<feature type="domain" description="Zn(2)-C6 fungal-type" evidence="6">
    <location>
        <begin position="175"/>
        <end position="205"/>
    </location>
</feature>
<dbReference type="PANTHER" id="PTHR31069">
    <property type="entry name" value="OLEATE-ACTIVATED TRANSCRIPTION FACTOR 1-RELATED"/>
    <property type="match status" value="1"/>
</dbReference>
<feature type="region of interest" description="Disordered" evidence="5">
    <location>
        <begin position="450"/>
        <end position="476"/>
    </location>
</feature>
<dbReference type="AlphaFoldDB" id="A0A369KGA7"/>
<keyword evidence="4" id="KW-0539">Nucleus</keyword>
<dbReference type="PROSITE" id="PS00463">
    <property type="entry name" value="ZN2_CY6_FUNGAL_1"/>
    <property type="match status" value="1"/>
</dbReference>
<comment type="caution">
    <text evidence="7">The sequence shown here is derived from an EMBL/GenBank/DDBJ whole genome shotgun (WGS) entry which is preliminary data.</text>
</comment>
<dbReference type="GO" id="GO:0008270">
    <property type="term" value="F:zinc ion binding"/>
    <property type="evidence" value="ECO:0007669"/>
    <property type="project" value="InterPro"/>
</dbReference>
<dbReference type="PROSITE" id="PS50048">
    <property type="entry name" value="ZN2_CY6_FUNGAL_2"/>
    <property type="match status" value="1"/>
</dbReference>
<dbReference type="Pfam" id="PF00172">
    <property type="entry name" value="Zn_clus"/>
    <property type="match status" value="1"/>
</dbReference>
<feature type="compositionally biased region" description="Polar residues" evidence="5">
    <location>
        <begin position="240"/>
        <end position="250"/>
    </location>
</feature>
<dbReference type="InterPro" id="IPR001138">
    <property type="entry name" value="Zn2Cys6_DnaBD"/>
</dbReference>
<dbReference type="OrthoDB" id="2399539at2759"/>
<dbReference type="PANTHER" id="PTHR31069:SF32">
    <property type="entry name" value="ARGININE METABOLISM REGULATION PROTEIN II"/>
    <property type="match status" value="1"/>
</dbReference>
<keyword evidence="8" id="KW-1185">Reference proteome</keyword>
<dbReference type="GO" id="GO:0003677">
    <property type="term" value="F:DNA binding"/>
    <property type="evidence" value="ECO:0007669"/>
    <property type="project" value="UniProtKB-KW"/>
</dbReference>
<evidence type="ECO:0000256" key="2">
    <source>
        <dbReference type="ARBA" id="ARBA00023125"/>
    </source>
</evidence>
<dbReference type="InterPro" id="IPR036864">
    <property type="entry name" value="Zn2-C6_fun-type_DNA-bd_sf"/>
</dbReference>
<evidence type="ECO:0000313" key="8">
    <source>
        <dbReference type="Proteomes" id="UP000076154"/>
    </source>
</evidence>
<feature type="compositionally biased region" description="Basic and acidic residues" evidence="5">
    <location>
        <begin position="316"/>
        <end position="325"/>
    </location>
</feature>
<dbReference type="Proteomes" id="UP000076154">
    <property type="component" value="Unassembled WGS sequence"/>
</dbReference>
<dbReference type="SMART" id="SM00066">
    <property type="entry name" value="GAL4"/>
    <property type="match status" value="1"/>
</dbReference>
<evidence type="ECO:0000256" key="5">
    <source>
        <dbReference type="SAM" id="MobiDB-lite"/>
    </source>
</evidence>
<feature type="compositionally biased region" description="Low complexity" evidence="5">
    <location>
        <begin position="230"/>
        <end position="239"/>
    </location>
</feature>
<evidence type="ECO:0000313" key="7">
    <source>
        <dbReference type="EMBL" id="RDB29936.1"/>
    </source>
</evidence>
<evidence type="ECO:0000256" key="4">
    <source>
        <dbReference type="ARBA" id="ARBA00023242"/>
    </source>
</evidence>
<name>A0A369KGA7_HYPMA</name>
<feature type="region of interest" description="Disordered" evidence="5">
    <location>
        <begin position="210"/>
        <end position="346"/>
    </location>
</feature>
<evidence type="ECO:0000256" key="3">
    <source>
        <dbReference type="ARBA" id="ARBA00023163"/>
    </source>
</evidence>
<organism evidence="7 8">
    <name type="scientific">Hypsizygus marmoreus</name>
    <name type="common">White beech mushroom</name>
    <name type="synonym">Agaricus marmoreus</name>
    <dbReference type="NCBI Taxonomy" id="39966"/>
    <lineage>
        <taxon>Eukaryota</taxon>
        <taxon>Fungi</taxon>
        <taxon>Dikarya</taxon>
        <taxon>Basidiomycota</taxon>
        <taxon>Agaricomycotina</taxon>
        <taxon>Agaricomycetes</taxon>
        <taxon>Agaricomycetidae</taxon>
        <taxon>Agaricales</taxon>
        <taxon>Tricholomatineae</taxon>
        <taxon>Lyophyllaceae</taxon>
        <taxon>Hypsizygus</taxon>
    </lineage>
</organism>
<dbReference type="SUPFAM" id="SSF57701">
    <property type="entry name" value="Zn2/Cys6 DNA-binding domain"/>
    <property type="match status" value="1"/>
</dbReference>
<dbReference type="STRING" id="39966.A0A369KGA7"/>
<sequence>MSYYNHHHPSLDDSPFPHYSEQEKYHFRRDGMVNVSHADHVPDMYNVSRQESQRNAWEEGMSEQQQVLAQQPQQHELYAVPQNIDASHNFVVKQEPEQNWLEYEYQNNLAHSQTSQMPRTQYQKTVSFSPPPANQLSGFDPINASSRLTLSGSLDPSTGIFYRIPEHPRLRTAQACEKCRTRKAKCSGEHPSCKRCTNRGLTCEYAKEGRVRGPNKPKVKRTDSKEEVTRPSPSRRSSSTAKASPGSDSTDPFPLAVSQALQPHEEGQGKPGGMGAGPSSAHRRNSMPVSMGTQRSTRPRPPNLQLESSSNYYRLEGPRSSDGVRRPRGYFPGDPTTTTPLSTTTQLQSPDDLVRYGHGHGQPFNMGSVAHLLATYGGETYDDSGSSTSSAGERYGQMGIDSEYRGGSHSESGSNSNPPSAVSSTFDTTTMTMIGSPPMGGAPALVMQQQHHQHHHQQQYGYASDTGDQYPHQNHPHHQFVDANTATPLHPLHEAAAIWGQMLPQPHPHMPPGQQVQAQYDLDAGQFVGASEVVVLEAEELDADKNMQINYALALHDQMR</sequence>
<feature type="region of interest" description="Disordered" evidence="5">
    <location>
        <begin position="380"/>
        <end position="426"/>
    </location>
</feature>
<evidence type="ECO:0000256" key="1">
    <source>
        <dbReference type="ARBA" id="ARBA00023015"/>
    </source>
</evidence>
<reference evidence="7" key="1">
    <citation type="submission" date="2018-04" db="EMBL/GenBank/DDBJ databases">
        <title>Whole genome sequencing of Hypsizygus marmoreus.</title>
        <authorList>
            <person name="Choi I.-G."/>
            <person name="Min B."/>
            <person name="Kim J.-G."/>
            <person name="Kim S."/>
            <person name="Oh Y.-L."/>
            <person name="Kong W.-S."/>
            <person name="Park H."/>
            <person name="Jeong J."/>
            <person name="Song E.-S."/>
        </authorList>
    </citation>
    <scope>NUCLEOTIDE SEQUENCE [LARGE SCALE GENOMIC DNA]</scope>
    <source>
        <strain evidence="7">51987-8</strain>
    </source>
</reference>
<evidence type="ECO:0000259" key="6">
    <source>
        <dbReference type="PROSITE" id="PS50048"/>
    </source>
</evidence>
<dbReference type="CDD" id="cd00067">
    <property type="entry name" value="GAL4"/>
    <property type="match status" value="1"/>
</dbReference>
<dbReference type="InParanoid" id="A0A369KGA7"/>
<protein>
    <recommendedName>
        <fullName evidence="6">Zn(2)-C6 fungal-type domain-containing protein</fullName>
    </recommendedName>
</protein>
<keyword evidence="1" id="KW-0805">Transcription regulation</keyword>
<feature type="compositionally biased region" description="Basic and acidic residues" evidence="5">
    <location>
        <begin position="220"/>
        <end position="229"/>
    </location>
</feature>
<keyword evidence="3" id="KW-0804">Transcription</keyword>
<dbReference type="Gene3D" id="4.10.240.10">
    <property type="entry name" value="Zn(2)-C6 fungal-type DNA-binding domain"/>
    <property type="match status" value="1"/>
</dbReference>
<feature type="compositionally biased region" description="Polar residues" evidence="5">
    <location>
        <begin position="287"/>
        <end position="296"/>
    </location>
</feature>
<accession>A0A369KGA7</accession>
<dbReference type="GO" id="GO:0000981">
    <property type="term" value="F:DNA-binding transcription factor activity, RNA polymerase II-specific"/>
    <property type="evidence" value="ECO:0007669"/>
    <property type="project" value="InterPro"/>
</dbReference>